<evidence type="ECO:0000256" key="4">
    <source>
        <dbReference type="ARBA" id="ARBA00022801"/>
    </source>
</evidence>
<evidence type="ECO:0000259" key="6">
    <source>
        <dbReference type="Pfam" id="PF05506"/>
    </source>
</evidence>
<organism evidence="7 8">
    <name type="scientific">Pseudidiomarina sediminum</name>
    <dbReference type="NCBI Taxonomy" id="431675"/>
    <lineage>
        <taxon>Bacteria</taxon>
        <taxon>Pseudomonadati</taxon>
        <taxon>Pseudomonadota</taxon>
        <taxon>Gammaproteobacteria</taxon>
        <taxon>Alteromonadales</taxon>
        <taxon>Idiomarinaceae</taxon>
        <taxon>Pseudidiomarina</taxon>
    </lineage>
</organism>
<dbReference type="InterPro" id="IPR008475">
    <property type="entry name" value="PLipase_C_C"/>
</dbReference>
<protein>
    <recommendedName>
        <fullName evidence="2">phospholipase C</fullName>
        <ecNumber evidence="2">3.1.4.3</ecNumber>
    </recommendedName>
</protein>
<dbReference type="EC" id="3.1.4.3" evidence="2"/>
<evidence type="ECO:0000313" key="7">
    <source>
        <dbReference type="EMBL" id="RUO75022.1"/>
    </source>
</evidence>
<sequence>MAGLTRRQFLKGSTAVAGATLLYPQIVRALSLPARVQHRSIEDVEHVVILMQENRSFDHYFGTMPGVRGFSDPYPAPARPLASYPKRNVFTQLNSQHQGPELITPFPLNTQQNFAHMRVEGTPHAWPDAQYAWDNGRMDQWPNAKQLHSMGYFEQQDIPFQFALANAFTLCDAYHCSFQGGTNPNRLFLWSGTNDGQAKHGGPAVGNSHDRLASDGGDPDSYHWATYPERLSKAGIEWTIYQDMQDNFTDNPLVGFQSYRNAAAKDEANDLRQRALTTRTLAHLKQDVMADRLPAVSYIIATAEGSEHPGPSSPAQGAAYTAEMLEALTSNPEVWAKTVVFIMFDENDGFFDHVPPPAPPSPDPHRPGHYFGHSQVATTGEYHRTKSDNQGKERDALIGQPYGLGPRVPAYVVSPWSRGGNVCSEVMDHTSVIRFLELRFGVAEPNISPWRRAVCGDFMSAFDFVNPNKDAFPHLPEPYQDALRAGQLDGRTVPPIPSTPSHFQQEPGEKPHRPCLYNIEVVEEDKQQCGDSFQLTLRNTTARAVVIHIYDRLNLDAVPRRYTVAGHQQLQVSYAYHQGHYDLQLMGPEGFHRRLQGQQDMAHHISLKRQRNSVQLFTQTPELLYRSHCGASFQTLPMNQAIEVPLTANRRYDLQVKHRQESFIREFAGRLP</sequence>
<feature type="domain" description="Bacterial phospholipase C C-terminal" evidence="6">
    <location>
        <begin position="511"/>
        <end position="598"/>
    </location>
</feature>
<dbReference type="InterPro" id="IPR019546">
    <property type="entry name" value="TAT_signal_bac_arc"/>
</dbReference>
<dbReference type="CDD" id="cd16014">
    <property type="entry name" value="PLC"/>
    <property type="match status" value="1"/>
</dbReference>
<evidence type="ECO:0000256" key="5">
    <source>
        <dbReference type="SAM" id="MobiDB-lite"/>
    </source>
</evidence>
<dbReference type="NCBIfam" id="TIGR03396">
    <property type="entry name" value="PC_PLC"/>
    <property type="match status" value="1"/>
</dbReference>
<evidence type="ECO:0000313" key="8">
    <source>
        <dbReference type="Proteomes" id="UP000287022"/>
    </source>
</evidence>
<dbReference type="PROSITE" id="PS51318">
    <property type="entry name" value="TAT"/>
    <property type="match status" value="1"/>
</dbReference>
<dbReference type="InterPro" id="IPR007312">
    <property type="entry name" value="Phosphoesterase"/>
</dbReference>
<evidence type="ECO:0000256" key="2">
    <source>
        <dbReference type="ARBA" id="ARBA00012018"/>
    </source>
</evidence>
<keyword evidence="8" id="KW-1185">Reference proteome</keyword>
<accession>A0A432ZCD7</accession>
<dbReference type="Proteomes" id="UP000287022">
    <property type="component" value="Unassembled WGS sequence"/>
</dbReference>
<dbReference type="GO" id="GO:0034480">
    <property type="term" value="F:phosphatidylcholine phospholipase C activity"/>
    <property type="evidence" value="ECO:0007669"/>
    <property type="project" value="UniProtKB-EC"/>
</dbReference>
<dbReference type="AlphaFoldDB" id="A0A432ZCD7"/>
<dbReference type="Pfam" id="PF10518">
    <property type="entry name" value="TAT_signal"/>
    <property type="match status" value="1"/>
</dbReference>
<dbReference type="EMBL" id="PIQE01000001">
    <property type="protein sequence ID" value="RUO75022.1"/>
    <property type="molecule type" value="Genomic_DNA"/>
</dbReference>
<dbReference type="Gene3D" id="3.40.720.10">
    <property type="entry name" value="Alkaline Phosphatase, subunit A"/>
    <property type="match status" value="1"/>
</dbReference>
<dbReference type="NCBIfam" id="TIGR01409">
    <property type="entry name" value="TAT_signal_seq"/>
    <property type="match status" value="1"/>
</dbReference>
<dbReference type="PANTHER" id="PTHR31956">
    <property type="entry name" value="NON-SPECIFIC PHOSPHOLIPASE C4-RELATED"/>
    <property type="match status" value="1"/>
</dbReference>
<feature type="region of interest" description="Disordered" evidence="5">
    <location>
        <begin position="198"/>
        <end position="217"/>
    </location>
</feature>
<dbReference type="PANTHER" id="PTHR31956:SF36">
    <property type="entry name" value="NON-HEMOLYTIC PHOSPHOLIPASE C"/>
    <property type="match status" value="1"/>
</dbReference>
<evidence type="ECO:0000256" key="1">
    <source>
        <dbReference type="ARBA" id="ARBA00009717"/>
    </source>
</evidence>
<dbReference type="STRING" id="1122124.GCA_000423165_00065"/>
<name>A0A432ZCD7_9GAMM</name>
<dbReference type="Pfam" id="PF05506">
    <property type="entry name" value="PLipase_C_C"/>
    <property type="match status" value="1"/>
</dbReference>
<dbReference type="InterPro" id="IPR017767">
    <property type="entry name" value="PC-PLC"/>
</dbReference>
<evidence type="ECO:0000256" key="3">
    <source>
        <dbReference type="ARBA" id="ARBA00022729"/>
    </source>
</evidence>
<proteinExistence type="inferred from homology"/>
<dbReference type="InterPro" id="IPR017850">
    <property type="entry name" value="Alkaline_phosphatase_core_sf"/>
</dbReference>
<dbReference type="RefSeq" id="WP_026861165.1">
    <property type="nucleotide sequence ID" value="NZ_PIQE01000001.1"/>
</dbReference>
<keyword evidence="3" id="KW-0732">Signal</keyword>
<keyword evidence="4" id="KW-0378">Hydrolase</keyword>
<gene>
    <name evidence="7" type="ORF">CWI80_06755</name>
</gene>
<reference evidence="8" key="1">
    <citation type="journal article" date="2018" name="Front. Microbiol.">
        <title>Genome-Based Analysis Reveals the Taxonomy and Diversity of the Family Idiomarinaceae.</title>
        <authorList>
            <person name="Liu Y."/>
            <person name="Lai Q."/>
            <person name="Shao Z."/>
        </authorList>
    </citation>
    <scope>NUCLEOTIDE SEQUENCE [LARGE SCALE GENOMIC DNA]</scope>
    <source>
        <strain evidence="8">c121</strain>
    </source>
</reference>
<dbReference type="GO" id="GO:0016042">
    <property type="term" value="P:lipid catabolic process"/>
    <property type="evidence" value="ECO:0007669"/>
    <property type="project" value="InterPro"/>
</dbReference>
<comment type="similarity">
    <text evidence="1">Belongs to the bacterial phospholipase C family.</text>
</comment>
<dbReference type="InterPro" id="IPR006311">
    <property type="entry name" value="TAT_signal"/>
</dbReference>
<dbReference type="Pfam" id="PF04185">
    <property type="entry name" value="Phosphoesterase"/>
    <property type="match status" value="1"/>
</dbReference>
<comment type="caution">
    <text evidence="7">The sequence shown here is derived from an EMBL/GenBank/DDBJ whole genome shotgun (WGS) entry which is preliminary data.</text>
</comment>